<feature type="compositionally biased region" description="Low complexity" evidence="1">
    <location>
        <begin position="25"/>
        <end position="38"/>
    </location>
</feature>
<organism evidence="2">
    <name type="scientific">Fusarium oxysporum f. sp. conglutinans race 2 54008</name>
    <dbReference type="NCBI Taxonomy" id="1089457"/>
    <lineage>
        <taxon>Eukaryota</taxon>
        <taxon>Fungi</taxon>
        <taxon>Dikarya</taxon>
        <taxon>Ascomycota</taxon>
        <taxon>Pezizomycotina</taxon>
        <taxon>Sordariomycetes</taxon>
        <taxon>Hypocreomycetidae</taxon>
        <taxon>Hypocreales</taxon>
        <taxon>Nectriaceae</taxon>
        <taxon>Fusarium</taxon>
        <taxon>Fusarium oxysporum species complex</taxon>
    </lineage>
</organism>
<feature type="compositionally biased region" description="Polar residues" evidence="1">
    <location>
        <begin position="71"/>
        <end position="81"/>
    </location>
</feature>
<proteinExistence type="predicted"/>
<protein>
    <submittedName>
        <fullName evidence="2">Uncharacterized protein</fullName>
    </submittedName>
</protein>
<reference evidence="2" key="2">
    <citation type="submission" date="2014-03" db="EMBL/GenBank/DDBJ databases">
        <title>The Genome Annotation of Fusarium oxysporum PHW808.</title>
        <authorList>
            <consortium name="The Broad Institute Genomics Platform"/>
            <person name="Ma L.-J."/>
            <person name="Corby-Kistler H."/>
            <person name="Broz K."/>
            <person name="Gale L.R."/>
            <person name="Jonkers W."/>
            <person name="O'Donnell K."/>
            <person name="Ploetz R."/>
            <person name="Steinberg C."/>
            <person name="Schwartz D.C."/>
            <person name="VanEtten H."/>
            <person name="Zhou S."/>
            <person name="Young S.K."/>
            <person name="Zeng Q."/>
            <person name="Gargeya S."/>
            <person name="Fitzgerald M."/>
            <person name="Abouelleil A."/>
            <person name="Alvarado L."/>
            <person name="Chapman S.B."/>
            <person name="Gainer-Dewar J."/>
            <person name="Goldberg J."/>
            <person name="Griggs A."/>
            <person name="Gujja S."/>
            <person name="Hansen M."/>
            <person name="Howarth C."/>
            <person name="Imamovic A."/>
            <person name="Ireland A."/>
            <person name="Larimer J."/>
            <person name="McCowan C."/>
            <person name="Murphy C."/>
            <person name="Pearson M."/>
            <person name="Poon T.W."/>
            <person name="Priest M."/>
            <person name="Roberts A."/>
            <person name="Saif S."/>
            <person name="Shea T."/>
            <person name="Sykes S."/>
            <person name="Wortman J."/>
            <person name="Nusbaum C."/>
            <person name="Birren B."/>
        </authorList>
    </citation>
    <scope>NUCLEOTIDE SEQUENCE</scope>
    <source>
        <strain evidence="2">54008</strain>
    </source>
</reference>
<gene>
    <name evidence="2" type="ORF">FOPG_17145</name>
</gene>
<feature type="region of interest" description="Disordered" evidence="1">
    <location>
        <begin position="1"/>
        <end position="99"/>
    </location>
</feature>
<reference evidence="2" key="1">
    <citation type="submission" date="2011-11" db="EMBL/GenBank/DDBJ databases">
        <title>The Genome Sequence of Fusarium oxysporum PHW808.</title>
        <authorList>
            <consortium name="The Broad Institute Genome Sequencing Platform"/>
            <person name="Ma L.-J."/>
            <person name="Gale L.R."/>
            <person name="Schwartz D.C."/>
            <person name="Zhou S."/>
            <person name="Corby-Kistler H."/>
            <person name="Young S.K."/>
            <person name="Zeng Q."/>
            <person name="Gargeya S."/>
            <person name="Fitzgerald M."/>
            <person name="Haas B."/>
            <person name="Abouelleil A."/>
            <person name="Alvarado L."/>
            <person name="Arachchi H.M."/>
            <person name="Berlin A."/>
            <person name="Brown A."/>
            <person name="Chapman S.B."/>
            <person name="Chen Z."/>
            <person name="Dunbar C."/>
            <person name="Freedman E."/>
            <person name="Gearin G."/>
            <person name="Goldberg J."/>
            <person name="Griggs A."/>
            <person name="Gujja S."/>
            <person name="Heiman D."/>
            <person name="Howarth C."/>
            <person name="Larson L."/>
            <person name="Lui A."/>
            <person name="MacDonald P.J.P."/>
            <person name="Montmayeur A."/>
            <person name="Murphy C."/>
            <person name="Neiman D."/>
            <person name="Pearson M."/>
            <person name="Priest M."/>
            <person name="Roberts A."/>
            <person name="Saif S."/>
            <person name="Shea T."/>
            <person name="Shenoy N."/>
            <person name="Sisk P."/>
            <person name="Stolte C."/>
            <person name="Sykes S."/>
            <person name="Wortman J."/>
            <person name="Nusbaum C."/>
            <person name="Birren B."/>
        </authorList>
    </citation>
    <scope>NUCLEOTIDE SEQUENCE [LARGE SCALE GENOMIC DNA]</scope>
    <source>
        <strain evidence="2">54008</strain>
    </source>
</reference>
<dbReference type="EMBL" id="KK033414">
    <property type="protein sequence ID" value="EXL66696.1"/>
    <property type="molecule type" value="Genomic_DNA"/>
</dbReference>
<accession>X0H3X0</accession>
<feature type="compositionally biased region" description="Polar residues" evidence="1">
    <location>
        <begin position="89"/>
        <end position="99"/>
    </location>
</feature>
<dbReference type="AlphaFoldDB" id="X0H3X0"/>
<dbReference type="HOGENOM" id="CLU_2320492_0_0_1"/>
<feature type="compositionally biased region" description="Polar residues" evidence="1">
    <location>
        <begin position="46"/>
        <end position="55"/>
    </location>
</feature>
<dbReference type="Proteomes" id="UP000030676">
    <property type="component" value="Unassembled WGS sequence"/>
</dbReference>
<sequence length="99" mass="10872">MLIALIQTVPHNTKQYKRNIRKHQPQPAAPAQQARVAPANPPGSVAQPTAQQITVPANRPPTDQDMADADNASQDSNNSEVKQLREQLGNVTNEINEMR</sequence>
<evidence type="ECO:0000313" key="2">
    <source>
        <dbReference type="EMBL" id="EXL66696.1"/>
    </source>
</evidence>
<name>X0H3X0_FUSOX</name>
<evidence type="ECO:0000256" key="1">
    <source>
        <dbReference type="SAM" id="MobiDB-lite"/>
    </source>
</evidence>
<feature type="compositionally biased region" description="Basic residues" evidence="1">
    <location>
        <begin position="14"/>
        <end position="24"/>
    </location>
</feature>